<feature type="chain" id="PRO_5008985272" description="UPF0319 protein OJ16_03925" evidence="3">
    <location>
        <begin position="22"/>
        <end position="198"/>
    </location>
</feature>
<evidence type="ECO:0000256" key="3">
    <source>
        <dbReference type="HAMAP-Rule" id="MF_00789"/>
    </source>
</evidence>
<accession>A0A0C2NRY6</accession>
<keyword evidence="2 3" id="KW-0732">Signal</keyword>
<comment type="similarity">
    <text evidence="1 3">Belongs to the UPF0319 family.</text>
</comment>
<evidence type="ECO:0000313" key="5">
    <source>
        <dbReference type="Proteomes" id="UP000031672"/>
    </source>
</evidence>
<organism evidence="4 5">
    <name type="scientific">Vibrio renipiscarius</name>
    <dbReference type="NCBI Taxonomy" id="1461322"/>
    <lineage>
        <taxon>Bacteria</taxon>
        <taxon>Pseudomonadati</taxon>
        <taxon>Pseudomonadota</taxon>
        <taxon>Gammaproteobacteria</taxon>
        <taxon>Vibrionales</taxon>
        <taxon>Vibrionaceae</taxon>
        <taxon>Vibrio</taxon>
    </lineage>
</organism>
<dbReference type="RefSeq" id="WP_040987669.1">
    <property type="nucleotide sequence ID" value="NZ_JTKH01000006.1"/>
</dbReference>
<dbReference type="EMBL" id="JTKH01000006">
    <property type="protein sequence ID" value="KII80483.1"/>
    <property type="molecule type" value="Genomic_DNA"/>
</dbReference>
<dbReference type="STRING" id="1461322.OJ16_03925"/>
<proteinExistence type="inferred from homology"/>
<dbReference type="InterPro" id="IPR018635">
    <property type="entry name" value="UPF0319"/>
</dbReference>
<comment type="caution">
    <text evidence="4">The sequence shown here is derived from an EMBL/GenBank/DDBJ whole genome shotgun (WGS) entry which is preliminary data.</text>
</comment>
<accession>A0A0C2KEB0</accession>
<feature type="signal peptide" evidence="3">
    <location>
        <begin position="1"/>
        <end position="21"/>
    </location>
</feature>
<sequence precursor="true">MMKKIITILGLCTLMSAPVLAAQITLQSELVPRVLNGEEIYPAQISAQNTIEIDNGENQLAMTVGQIVFEDGKRRKFDSQLLLLTFDAQEHAKLALTYDKFRTIEEAKAFEKNPVVALTDENGNKVSFSMVQLNKGGLQGFRDYQREVADYRQAVNKEVMQKRIVDSPVVTQTLKTSFNELSREDQQAFMQWAMSNLK</sequence>
<dbReference type="AlphaFoldDB" id="A0A0C2NRY6"/>
<dbReference type="OrthoDB" id="6214057at2"/>
<evidence type="ECO:0000256" key="1">
    <source>
        <dbReference type="ARBA" id="ARBA00008490"/>
    </source>
</evidence>
<gene>
    <name evidence="4" type="ORF">OJ16_03925</name>
</gene>
<dbReference type="HAMAP" id="MF_00789">
    <property type="entry name" value="UPF0319"/>
    <property type="match status" value="1"/>
</dbReference>
<evidence type="ECO:0000256" key="2">
    <source>
        <dbReference type="ARBA" id="ARBA00022729"/>
    </source>
</evidence>
<keyword evidence="5" id="KW-1185">Reference proteome</keyword>
<name>A0A0C2NRY6_9VIBR</name>
<dbReference type="PANTHER" id="PTHR38108:SF1">
    <property type="entry name" value="UPF0319 PROTEIN YCCT"/>
    <property type="match status" value="1"/>
</dbReference>
<reference evidence="4 5" key="1">
    <citation type="submission" date="2014-11" db="EMBL/GenBank/DDBJ databases">
        <title>Draft Genome Sequence of Vibrio piscirenalis strains CECT 8603T and CECT 8604, two marine Gammaproteobacterium isolated from cultured gilthead sea bream (Sparus aurata).</title>
        <authorList>
            <person name="Arahal D.R."/>
            <person name="Rodrigo-Torres L."/>
            <person name="Lucena T."/>
            <person name="Pujalte M.J."/>
        </authorList>
    </citation>
    <scope>NUCLEOTIDE SEQUENCE [LARGE SCALE GENOMIC DNA]</scope>
    <source>
        <strain evidence="4 5">DCR 1-4-2</strain>
    </source>
</reference>
<dbReference type="Pfam" id="PF09829">
    <property type="entry name" value="DUF2057"/>
    <property type="match status" value="1"/>
</dbReference>
<evidence type="ECO:0000313" key="4">
    <source>
        <dbReference type="EMBL" id="KII80483.1"/>
    </source>
</evidence>
<dbReference type="Proteomes" id="UP000031672">
    <property type="component" value="Unassembled WGS sequence"/>
</dbReference>
<protein>
    <recommendedName>
        <fullName evidence="3">UPF0319 protein OJ16_03925</fullName>
    </recommendedName>
</protein>
<dbReference type="PANTHER" id="PTHR38108">
    <property type="entry name" value="UPF0319 PROTEIN YCCT"/>
    <property type="match status" value="1"/>
</dbReference>